<keyword evidence="2" id="KW-0808">Transferase</keyword>
<dbReference type="Pfam" id="PF00078">
    <property type="entry name" value="RVT_1"/>
    <property type="match status" value="1"/>
</dbReference>
<dbReference type="EMBL" id="KZ149964">
    <property type="protein sequence ID" value="PZC76249.1"/>
    <property type="molecule type" value="Genomic_DNA"/>
</dbReference>
<evidence type="ECO:0000259" key="9">
    <source>
        <dbReference type="PROSITE" id="PS50878"/>
    </source>
</evidence>
<feature type="region of interest" description="Disordered" evidence="7">
    <location>
        <begin position="1"/>
        <end position="71"/>
    </location>
</feature>
<dbReference type="GO" id="GO:0003964">
    <property type="term" value="F:RNA-directed DNA polymerase activity"/>
    <property type="evidence" value="ECO:0007669"/>
    <property type="project" value="UniProtKB-KW"/>
</dbReference>
<proteinExistence type="predicted"/>
<dbReference type="InterPro" id="IPR050951">
    <property type="entry name" value="Retrovirus_Pol_polyprotein"/>
</dbReference>
<evidence type="ECO:0000259" key="10">
    <source>
        <dbReference type="PROSITE" id="PS50994"/>
    </source>
</evidence>
<name>A0A2W1BMG3_HELAM</name>
<dbReference type="CDD" id="cd00303">
    <property type="entry name" value="retropepsin_like"/>
    <property type="match status" value="1"/>
</dbReference>
<evidence type="ECO:0000256" key="2">
    <source>
        <dbReference type="ARBA" id="ARBA00022679"/>
    </source>
</evidence>
<dbReference type="InterPro" id="IPR000467">
    <property type="entry name" value="G_patch_dom"/>
</dbReference>
<dbReference type="SUPFAM" id="SSF50630">
    <property type="entry name" value="Acid proteases"/>
    <property type="match status" value="1"/>
</dbReference>
<keyword evidence="6" id="KW-0511">Multifunctional enzyme</keyword>
<dbReference type="Gene3D" id="3.10.10.10">
    <property type="entry name" value="HIV Type 1 Reverse Transcriptase, subunit A, domain 1"/>
    <property type="match status" value="1"/>
</dbReference>
<feature type="domain" description="Integrase catalytic" evidence="10">
    <location>
        <begin position="1290"/>
        <end position="1452"/>
    </location>
</feature>
<dbReference type="Gene3D" id="2.40.70.10">
    <property type="entry name" value="Acid Proteases"/>
    <property type="match status" value="1"/>
</dbReference>
<feature type="region of interest" description="Disordered" evidence="7">
    <location>
        <begin position="134"/>
        <end position="164"/>
    </location>
</feature>
<feature type="compositionally biased region" description="Basic and acidic residues" evidence="7">
    <location>
        <begin position="46"/>
        <end position="71"/>
    </location>
</feature>
<accession>A0A2W1BMG3</accession>
<dbReference type="OrthoDB" id="425619at2759"/>
<keyword evidence="5" id="KW-0378">Hydrolase</keyword>
<dbReference type="InterPro" id="IPR021109">
    <property type="entry name" value="Peptidase_aspartic_dom_sf"/>
</dbReference>
<dbReference type="InterPro" id="IPR036397">
    <property type="entry name" value="RNaseH_sf"/>
</dbReference>
<dbReference type="EC" id="2.7.7.49" evidence="1"/>
<dbReference type="InterPro" id="IPR041577">
    <property type="entry name" value="RT_RNaseH_2"/>
</dbReference>
<sequence length="1576" mass="177971">MSTFTSSRTTMPRASETSPRRCLRTPTRGEVERSVESSRRSRSRTRRDDNEHRSRSHVRTPEHVHRRDSARKLEAELDHQRARLRVLERQLSRERSMRQQSTRRSEVQHQAASGERSRIVEKIDDIVTRLEKVEKTGAPSKTAVESSNNSMPAGGSGLPSISDIKNEPTVTVEKSTERALDINTGSLTGSAQSIMELYSESWKSFDDFKKDLLDVFWGSREGERAKSRLLDSTWNPNGGSTMEEYFAGLVDLVKNLRLPLEESEVVGHIIRHFPQDIQIAWFANRGTSTCEDGIKFLRNIEKNVRRQPVNVDDSNLGDRMLTKGRGYAYTNMQARGRGSTNKQFRAPAYHQGQANAIEFVQDSDQDQYDQYVVPEDERLELNVSQLSPSGPTSVCQDSSNMCGRKATEAAYRYMIRYNWSPGTSLGLSGKGIRNPIESIATTVSNYNDMRDLFFHILNQTPQEVSTNARYLSLDKVDSISAGSRPLEIVVQIKEFTLRCLINTGSQVTCIAEASYRALKNRGIQVPLMPVSPVQIHGTTKSGRVDRAALVPLVINGICIETPCLIVNNLVPEIILGMDWLEQWEATVNICGPRRSLLLNYLGKVIEINLEEDQIGCTLTDGGDSNSIEKNITSNISSETERPTSSSDKVGIEVVTLDTNVVEICYESEQNINELISGLQATVDFSLDGLRDLLIKNKRVFSVHPGRTDKYLHVIKMRDEEPFVKRSYPIPFAYRSKVEEKLKELLTLGIIKREETPYSSPLTCTLKKDGSVRILLDVRELNKRMIGEVESPPLVADILQSFNGARFITLIDLKSAYFQIPLHPDSTKYTGFTFMGKRYTFTVLPQGLKTSVGRFSRAMDVILGAEVREFCVNYLDNLVVFTKFGDLQTHLAHLDHVLGLLERANMTCSLKKCQFIKSEVQLLGHIVSPEGIRIDPGRVAAIREFPTPRTVKQLRAFLGLMNYYRRFVAKYSHMTVPFCQMLQKGTAWKWTPEVDRLFEAVKDAFIETVVLIHPDTDRIYYLQTGSSGEGVAGCLYQLDDENNERVIGFCNKALSRPEQQWTVSEQQLWAVVYGLKKFETYLRGSRVVIRTDHRNLSFINNWNLYSARVTRFILFIQQFDFTIEYVKGSNNVVPDILSRYANGVETVQELEKLCLEIAMFASCKAKAINTKIKNIIELQIEDDFCKEAIGKLSLGGCESIKQRGGELILVNGKLTFKADHSSKEALVVPRAMQAEIIEAVHEEVGHFGEARIKRLVCDRFYFPGLARMIKSVLRQCELCQKTKDPNQTTVGACKPVIATEVGEIVMADWYGPLPPGQLGMQYILVMQDVFSKYVHLYAVRRANTRIALACVRKYKSAVPIKKIVTDNGRLFTSKLWCEGMEQLGIAISHTAVRNTRPNSTRYVNKELGRLFRAYCHNSQRKWVGVLSTIGHSYNNTIHSSTGFTPCEVLKGENPKLIFDKSLGDNPDVRPLLSVEEIRKRAKDNLMKAATVRSQGHDKRYKVKTLNLGDLVKVKRDNRSDAAAKISKEFSLLYDGPYKVGGIPHANAYMLVDPVSSDVIGTYNAVHLERYYVSKYGA</sequence>
<protein>
    <recommendedName>
        <fullName evidence="1">RNA-directed DNA polymerase</fullName>
        <ecNumber evidence="1">2.7.7.49</ecNumber>
    </recommendedName>
</protein>
<evidence type="ECO:0000256" key="6">
    <source>
        <dbReference type="ARBA" id="ARBA00023268"/>
    </source>
</evidence>
<evidence type="ECO:0000256" key="3">
    <source>
        <dbReference type="ARBA" id="ARBA00022695"/>
    </source>
</evidence>
<evidence type="ECO:0000256" key="4">
    <source>
        <dbReference type="ARBA" id="ARBA00022722"/>
    </source>
</evidence>
<dbReference type="SUPFAM" id="SSF53098">
    <property type="entry name" value="Ribonuclease H-like"/>
    <property type="match status" value="1"/>
</dbReference>
<dbReference type="GO" id="GO:0015074">
    <property type="term" value="P:DNA integration"/>
    <property type="evidence" value="ECO:0007669"/>
    <property type="project" value="InterPro"/>
</dbReference>
<dbReference type="PROSITE" id="PS50174">
    <property type="entry name" value="G_PATCH"/>
    <property type="match status" value="1"/>
</dbReference>
<dbReference type="Proteomes" id="UP000249218">
    <property type="component" value="Unassembled WGS sequence"/>
</dbReference>
<dbReference type="PROSITE" id="PS50878">
    <property type="entry name" value="RT_POL"/>
    <property type="match status" value="1"/>
</dbReference>
<dbReference type="CDD" id="cd09274">
    <property type="entry name" value="RNase_HI_RT_Ty3"/>
    <property type="match status" value="1"/>
</dbReference>
<dbReference type="PANTHER" id="PTHR37984">
    <property type="entry name" value="PROTEIN CBG26694"/>
    <property type="match status" value="1"/>
</dbReference>
<dbReference type="Gene3D" id="3.30.420.10">
    <property type="entry name" value="Ribonuclease H-like superfamily/Ribonuclease H"/>
    <property type="match status" value="1"/>
</dbReference>
<dbReference type="InterPro" id="IPR041588">
    <property type="entry name" value="Integrase_H2C2"/>
</dbReference>
<feature type="compositionally biased region" description="Polar residues" evidence="7">
    <location>
        <begin position="1"/>
        <end position="17"/>
    </location>
</feature>
<evidence type="ECO:0000313" key="12">
    <source>
        <dbReference type="Proteomes" id="UP000249218"/>
    </source>
</evidence>
<reference evidence="11 12" key="1">
    <citation type="journal article" date="2017" name="BMC Biol.">
        <title>Genomic innovations, transcriptional plasticity and gene loss underlying the evolution and divergence of two highly polyphagous and invasive Helicoverpa pest species.</title>
        <authorList>
            <person name="Pearce S.L."/>
            <person name="Clarke D.F."/>
            <person name="East P.D."/>
            <person name="Elfekih S."/>
            <person name="Gordon K.H."/>
            <person name="Jermiin L.S."/>
            <person name="McGaughran A."/>
            <person name="Oakeshott J.G."/>
            <person name="Papanikolaou A."/>
            <person name="Perera O.P."/>
            <person name="Rane R.V."/>
            <person name="Richards S."/>
            <person name="Tay W.T."/>
            <person name="Walsh T.K."/>
            <person name="Anderson A."/>
            <person name="Anderson C.J."/>
            <person name="Asgari S."/>
            <person name="Board P.G."/>
            <person name="Bretschneider A."/>
            <person name="Campbell P.M."/>
            <person name="Chertemps T."/>
            <person name="Christeller J.T."/>
            <person name="Coppin C.W."/>
            <person name="Downes S.J."/>
            <person name="Duan G."/>
            <person name="Farnsworth C.A."/>
            <person name="Good R.T."/>
            <person name="Han L.B."/>
            <person name="Han Y.C."/>
            <person name="Hatje K."/>
            <person name="Horne I."/>
            <person name="Huang Y.P."/>
            <person name="Hughes D.S."/>
            <person name="Jacquin-Joly E."/>
            <person name="James W."/>
            <person name="Jhangiani S."/>
            <person name="Kollmar M."/>
            <person name="Kuwar S.S."/>
            <person name="Li S."/>
            <person name="Liu N.Y."/>
            <person name="Maibeche M.T."/>
            <person name="Miller J.R."/>
            <person name="Montagne N."/>
            <person name="Perry T."/>
            <person name="Qu J."/>
            <person name="Song S.V."/>
            <person name="Sutton G.G."/>
            <person name="Vogel H."/>
            <person name="Walenz B.P."/>
            <person name="Xu W."/>
            <person name="Zhang H.J."/>
            <person name="Zou Z."/>
            <person name="Batterham P."/>
            <person name="Edwards O.R."/>
            <person name="Feyereisen R."/>
            <person name="Gibbs R.A."/>
            <person name="Heckel D.G."/>
            <person name="McGrath A."/>
            <person name="Robin C."/>
            <person name="Scherer S.E."/>
            <person name="Worley K.C."/>
            <person name="Wu Y.D."/>
        </authorList>
    </citation>
    <scope>NUCLEOTIDE SEQUENCE [LARGE SCALE GENOMIC DNA]</scope>
    <source>
        <strain evidence="11">Harm_GR_Male_#8</strain>
        <tissue evidence="11">Whole organism</tissue>
    </source>
</reference>
<evidence type="ECO:0000313" key="11">
    <source>
        <dbReference type="EMBL" id="PZC76249.1"/>
    </source>
</evidence>
<dbReference type="PANTHER" id="PTHR37984:SF5">
    <property type="entry name" value="PROTEIN NYNRIN-LIKE"/>
    <property type="match status" value="1"/>
</dbReference>
<keyword evidence="3" id="KW-0548">Nucleotidyltransferase</keyword>
<evidence type="ECO:0000256" key="1">
    <source>
        <dbReference type="ARBA" id="ARBA00012493"/>
    </source>
</evidence>
<keyword evidence="12" id="KW-1185">Reference proteome</keyword>
<evidence type="ECO:0000256" key="7">
    <source>
        <dbReference type="SAM" id="MobiDB-lite"/>
    </source>
</evidence>
<dbReference type="Pfam" id="PF00665">
    <property type="entry name" value="rve"/>
    <property type="match status" value="1"/>
</dbReference>
<dbReference type="GO" id="GO:0016787">
    <property type="term" value="F:hydrolase activity"/>
    <property type="evidence" value="ECO:0007669"/>
    <property type="project" value="UniProtKB-KW"/>
</dbReference>
<gene>
    <name evidence="11" type="primary">HaOG204855</name>
    <name evidence="11" type="ORF">B5X24_HaOG204855</name>
</gene>
<feature type="region of interest" description="Disordered" evidence="7">
    <location>
        <begin position="627"/>
        <end position="647"/>
    </location>
</feature>
<dbReference type="InterPro" id="IPR012337">
    <property type="entry name" value="RNaseH-like_sf"/>
</dbReference>
<keyword evidence="4" id="KW-0540">Nuclease</keyword>
<dbReference type="Pfam" id="PF17921">
    <property type="entry name" value="Integrase_H2C2"/>
    <property type="match status" value="1"/>
</dbReference>
<dbReference type="GO" id="GO:0042575">
    <property type="term" value="C:DNA polymerase complex"/>
    <property type="evidence" value="ECO:0007669"/>
    <property type="project" value="UniProtKB-ARBA"/>
</dbReference>
<feature type="region of interest" description="Disordered" evidence="7">
    <location>
        <begin position="88"/>
        <end position="116"/>
    </location>
</feature>
<dbReference type="FunFam" id="3.30.70.270:FF:000063">
    <property type="entry name" value="Zinc knuckle domaincontaining protein"/>
    <property type="match status" value="1"/>
</dbReference>
<evidence type="ECO:0000256" key="5">
    <source>
        <dbReference type="ARBA" id="ARBA00022759"/>
    </source>
</evidence>
<organism evidence="11 12">
    <name type="scientific">Helicoverpa armigera</name>
    <name type="common">Cotton bollworm</name>
    <name type="synonym">Heliothis armigera</name>
    <dbReference type="NCBI Taxonomy" id="29058"/>
    <lineage>
        <taxon>Eukaryota</taxon>
        <taxon>Metazoa</taxon>
        <taxon>Ecdysozoa</taxon>
        <taxon>Arthropoda</taxon>
        <taxon>Hexapoda</taxon>
        <taxon>Insecta</taxon>
        <taxon>Pterygota</taxon>
        <taxon>Neoptera</taxon>
        <taxon>Endopterygota</taxon>
        <taxon>Lepidoptera</taxon>
        <taxon>Glossata</taxon>
        <taxon>Ditrysia</taxon>
        <taxon>Noctuoidea</taxon>
        <taxon>Noctuidae</taxon>
        <taxon>Heliothinae</taxon>
        <taxon>Helicoverpa</taxon>
    </lineage>
</organism>
<dbReference type="InterPro" id="IPR043128">
    <property type="entry name" value="Rev_trsase/Diguanyl_cyclase"/>
</dbReference>
<dbReference type="Pfam" id="PF17919">
    <property type="entry name" value="RT_RNaseH_2"/>
    <property type="match status" value="1"/>
</dbReference>
<feature type="compositionally biased region" description="Basic and acidic residues" evidence="7">
    <location>
        <begin position="27"/>
        <end position="39"/>
    </location>
</feature>
<feature type="domain" description="G-patch" evidence="8">
    <location>
        <begin position="406"/>
        <end position="437"/>
    </location>
</feature>
<dbReference type="SUPFAM" id="SSF56672">
    <property type="entry name" value="DNA/RNA polymerases"/>
    <property type="match status" value="1"/>
</dbReference>
<feature type="compositionally biased region" description="Basic and acidic residues" evidence="7">
    <location>
        <begin position="88"/>
        <end position="107"/>
    </location>
</feature>
<evidence type="ECO:0000259" key="8">
    <source>
        <dbReference type="PROSITE" id="PS50174"/>
    </source>
</evidence>
<feature type="domain" description="Reverse transcriptase" evidence="9">
    <location>
        <begin position="745"/>
        <end position="926"/>
    </location>
</feature>
<dbReference type="GO" id="GO:0003676">
    <property type="term" value="F:nucleic acid binding"/>
    <property type="evidence" value="ECO:0007669"/>
    <property type="project" value="InterPro"/>
</dbReference>
<dbReference type="InterPro" id="IPR001584">
    <property type="entry name" value="Integrase_cat-core"/>
</dbReference>
<dbReference type="FunFam" id="1.10.340.70:FF:000001">
    <property type="entry name" value="Retrovirus-related Pol polyprotein from transposon gypsy-like Protein"/>
    <property type="match status" value="1"/>
</dbReference>
<dbReference type="PROSITE" id="PS50994">
    <property type="entry name" value="INTEGRASE"/>
    <property type="match status" value="1"/>
</dbReference>
<dbReference type="InterPro" id="IPR000477">
    <property type="entry name" value="RT_dom"/>
</dbReference>
<keyword evidence="5" id="KW-0255">Endonuclease</keyword>
<dbReference type="GO" id="GO:0004519">
    <property type="term" value="F:endonuclease activity"/>
    <property type="evidence" value="ECO:0007669"/>
    <property type="project" value="UniProtKB-KW"/>
</dbReference>
<dbReference type="Gene3D" id="1.10.340.70">
    <property type="match status" value="1"/>
</dbReference>
<dbReference type="InterPro" id="IPR043502">
    <property type="entry name" value="DNA/RNA_pol_sf"/>
</dbReference>
<dbReference type="CDD" id="cd01647">
    <property type="entry name" value="RT_LTR"/>
    <property type="match status" value="1"/>
</dbReference>
<dbReference type="Gene3D" id="3.30.70.270">
    <property type="match status" value="2"/>
</dbReference>